<accession>A0AAV9LQ07</accession>
<organism evidence="1 2">
    <name type="scientific">Solanum pinnatisectum</name>
    <name type="common">tansyleaf nightshade</name>
    <dbReference type="NCBI Taxonomy" id="50273"/>
    <lineage>
        <taxon>Eukaryota</taxon>
        <taxon>Viridiplantae</taxon>
        <taxon>Streptophyta</taxon>
        <taxon>Embryophyta</taxon>
        <taxon>Tracheophyta</taxon>
        <taxon>Spermatophyta</taxon>
        <taxon>Magnoliopsida</taxon>
        <taxon>eudicotyledons</taxon>
        <taxon>Gunneridae</taxon>
        <taxon>Pentapetalae</taxon>
        <taxon>asterids</taxon>
        <taxon>lamiids</taxon>
        <taxon>Solanales</taxon>
        <taxon>Solanaceae</taxon>
        <taxon>Solanoideae</taxon>
        <taxon>Solaneae</taxon>
        <taxon>Solanum</taxon>
    </lineage>
</organism>
<gene>
    <name evidence="1" type="ORF">R3W88_031379</name>
</gene>
<protein>
    <submittedName>
        <fullName evidence="1">Uncharacterized protein</fullName>
    </submittedName>
</protein>
<keyword evidence="2" id="KW-1185">Reference proteome</keyword>
<proteinExistence type="predicted"/>
<sequence>MCSSHKIGDGCNSYYMFHDWAEITSNPNGVKPSISYLEQSIYPSPPCGPLTSPVIGLKKEDCVQRRYF</sequence>
<reference evidence="1 2" key="1">
    <citation type="submission" date="2023-10" db="EMBL/GenBank/DDBJ databases">
        <title>Genome-Wide Identification Analysis in wild type Solanum Pinnatisectum Reveals Some Genes Defensing Phytophthora Infestans.</title>
        <authorList>
            <person name="Sun C."/>
        </authorList>
    </citation>
    <scope>NUCLEOTIDE SEQUENCE [LARGE SCALE GENOMIC DNA]</scope>
    <source>
        <strain evidence="1">LQN</strain>
        <tissue evidence="1">Leaf</tissue>
    </source>
</reference>
<dbReference type="Proteomes" id="UP001311915">
    <property type="component" value="Unassembled WGS sequence"/>
</dbReference>
<name>A0AAV9LQ07_9SOLN</name>
<evidence type="ECO:0000313" key="1">
    <source>
        <dbReference type="EMBL" id="KAK4726462.1"/>
    </source>
</evidence>
<dbReference type="AlphaFoldDB" id="A0AAV9LQ07"/>
<evidence type="ECO:0000313" key="2">
    <source>
        <dbReference type="Proteomes" id="UP001311915"/>
    </source>
</evidence>
<dbReference type="EMBL" id="JAWPEI010000005">
    <property type="protein sequence ID" value="KAK4726462.1"/>
    <property type="molecule type" value="Genomic_DNA"/>
</dbReference>
<comment type="caution">
    <text evidence="1">The sequence shown here is derived from an EMBL/GenBank/DDBJ whole genome shotgun (WGS) entry which is preliminary data.</text>
</comment>